<gene>
    <name evidence="1" type="ORF">TorRG33x02_302720</name>
</gene>
<name>A0A2P5C051_TREOI</name>
<dbReference type="OrthoDB" id="10446611at2759"/>
<sequence length="95" mass="10341">MTSSTSLATSFTSAIQWRTRLSCSCFRSASSKKHCIRTNSARKRSTSGFTLLNAVASLNSSSVSLSTTWDTTDSANFYTIRLSAIVMKAREIACN</sequence>
<dbReference type="Proteomes" id="UP000237000">
    <property type="component" value="Unassembled WGS sequence"/>
</dbReference>
<dbReference type="EMBL" id="JXTC01000433">
    <property type="protein sequence ID" value="PON54386.1"/>
    <property type="molecule type" value="Genomic_DNA"/>
</dbReference>
<keyword evidence="2" id="KW-1185">Reference proteome</keyword>
<accession>A0A2P5C051</accession>
<proteinExistence type="predicted"/>
<protein>
    <submittedName>
        <fullName evidence="1">Uncharacterized protein</fullName>
    </submittedName>
</protein>
<dbReference type="AlphaFoldDB" id="A0A2P5C051"/>
<dbReference type="InParanoid" id="A0A2P5C051"/>
<evidence type="ECO:0000313" key="2">
    <source>
        <dbReference type="Proteomes" id="UP000237000"/>
    </source>
</evidence>
<reference evidence="2" key="1">
    <citation type="submission" date="2016-06" db="EMBL/GenBank/DDBJ databases">
        <title>Parallel loss of symbiosis genes in relatives of nitrogen-fixing non-legume Parasponia.</title>
        <authorList>
            <person name="Van Velzen R."/>
            <person name="Holmer R."/>
            <person name="Bu F."/>
            <person name="Rutten L."/>
            <person name="Van Zeijl A."/>
            <person name="Liu W."/>
            <person name="Santuari L."/>
            <person name="Cao Q."/>
            <person name="Sharma T."/>
            <person name="Shen D."/>
            <person name="Roswanjaya Y."/>
            <person name="Wardhani T."/>
            <person name="Kalhor M.S."/>
            <person name="Jansen J."/>
            <person name="Van den Hoogen J."/>
            <person name="Gungor B."/>
            <person name="Hartog M."/>
            <person name="Hontelez J."/>
            <person name="Verver J."/>
            <person name="Yang W.-C."/>
            <person name="Schijlen E."/>
            <person name="Repin R."/>
            <person name="Schilthuizen M."/>
            <person name="Schranz E."/>
            <person name="Heidstra R."/>
            <person name="Miyata K."/>
            <person name="Fedorova E."/>
            <person name="Kohlen W."/>
            <person name="Bisseling T."/>
            <person name="Smit S."/>
            <person name="Geurts R."/>
        </authorList>
    </citation>
    <scope>NUCLEOTIDE SEQUENCE [LARGE SCALE GENOMIC DNA]</scope>
    <source>
        <strain evidence="2">cv. RG33-2</strain>
    </source>
</reference>
<evidence type="ECO:0000313" key="1">
    <source>
        <dbReference type="EMBL" id="PON54386.1"/>
    </source>
</evidence>
<organism evidence="1 2">
    <name type="scientific">Trema orientale</name>
    <name type="common">Charcoal tree</name>
    <name type="synonym">Celtis orientalis</name>
    <dbReference type="NCBI Taxonomy" id="63057"/>
    <lineage>
        <taxon>Eukaryota</taxon>
        <taxon>Viridiplantae</taxon>
        <taxon>Streptophyta</taxon>
        <taxon>Embryophyta</taxon>
        <taxon>Tracheophyta</taxon>
        <taxon>Spermatophyta</taxon>
        <taxon>Magnoliopsida</taxon>
        <taxon>eudicotyledons</taxon>
        <taxon>Gunneridae</taxon>
        <taxon>Pentapetalae</taxon>
        <taxon>rosids</taxon>
        <taxon>fabids</taxon>
        <taxon>Rosales</taxon>
        <taxon>Cannabaceae</taxon>
        <taxon>Trema</taxon>
    </lineage>
</organism>
<comment type="caution">
    <text evidence="1">The sequence shown here is derived from an EMBL/GenBank/DDBJ whole genome shotgun (WGS) entry which is preliminary data.</text>
</comment>